<protein>
    <submittedName>
        <fullName evidence="3">ORF6N domain-containing protein</fullName>
    </submittedName>
</protein>
<dbReference type="KEGG" id="mgod:E7746_07775"/>
<sequence length="191" mass="22000">MNELQLIQSKIYEIRGQKVMLDRDLAELYNVTTSNLNKAVKRNIRRFPDDFMFQLTKAEFDELKTNLIFQNGTSNWGGTRKLPYAFTEQGLAMLSGLLNSDIAIKVNINIMRAFVAIRQMIADNSPLKRLSTLEKNFNELKQDLEEIFADYNDINEDTRAQIEAINTTLAELQAKPKNTPRRPVGFIKPKE</sequence>
<proteinExistence type="predicted"/>
<dbReference type="OrthoDB" id="9816206at2"/>
<gene>
    <name evidence="3" type="ORF">E7746_07775</name>
</gene>
<dbReference type="Pfam" id="PF10543">
    <property type="entry name" value="ORF6N"/>
    <property type="match status" value="1"/>
</dbReference>
<evidence type="ECO:0000256" key="1">
    <source>
        <dbReference type="SAM" id="Coils"/>
    </source>
</evidence>
<keyword evidence="4" id="KW-1185">Reference proteome</keyword>
<evidence type="ECO:0000313" key="3">
    <source>
        <dbReference type="EMBL" id="QCD35791.1"/>
    </source>
</evidence>
<dbReference type="EMBL" id="CP039393">
    <property type="protein sequence ID" value="QCD35791.1"/>
    <property type="molecule type" value="Genomic_DNA"/>
</dbReference>
<feature type="coiled-coil region" evidence="1">
    <location>
        <begin position="130"/>
        <end position="175"/>
    </location>
</feature>
<evidence type="ECO:0000259" key="2">
    <source>
        <dbReference type="Pfam" id="PF10543"/>
    </source>
</evidence>
<organism evidence="3 4">
    <name type="scientific">Muribaculum gordoncarteri</name>
    <dbReference type="NCBI Taxonomy" id="2530390"/>
    <lineage>
        <taxon>Bacteria</taxon>
        <taxon>Pseudomonadati</taxon>
        <taxon>Bacteroidota</taxon>
        <taxon>Bacteroidia</taxon>
        <taxon>Bacteroidales</taxon>
        <taxon>Muribaculaceae</taxon>
        <taxon>Muribaculum</taxon>
    </lineage>
</organism>
<dbReference type="RefSeq" id="WP_136410411.1">
    <property type="nucleotide sequence ID" value="NZ_CP039393.1"/>
</dbReference>
<evidence type="ECO:0000313" key="4">
    <source>
        <dbReference type="Proteomes" id="UP000297031"/>
    </source>
</evidence>
<name>A0A4P7VNU6_9BACT</name>
<keyword evidence="1" id="KW-0175">Coiled coil</keyword>
<accession>A0A4P7VNU6</accession>
<feature type="domain" description="KilA-N DNA-binding" evidence="2">
    <location>
        <begin position="9"/>
        <end position="95"/>
    </location>
</feature>
<dbReference type="AlphaFoldDB" id="A0A4P7VNU6"/>
<dbReference type="InterPro" id="IPR018873">
    <property type="entry name" value="KilA-N_DNA-bd_domain"/>
</dbReference>
<dbReference type="Proteomes" id="UP000297031">
    <property type="component" value="Chromosome"/>
</dbReference>
<reference evidence="3 4" key="1">
    <citation type="submission" date="2019-02" db="EMBL/GenBank/DDBJ databases">
        <title>Isolation and identification of novel species under the genus Muribaculum.</title>
        <authorList>
            <person name="Miyake S."/>
            <person name="Ding Y."/>
            <person name="Low A."/>
            <person name="Soh M."/>
            <person name="Seedorf H."/>
        </authorList>
    </citation>
    <scope>NUCLEOTIDE SEQUENCE [LARGE SCALE GENOMIC DNA]</scope>
    <source>
        <strain evidence="3 4">TLL-A4</strain>
    </source>
</reference>